<comment type="caution">
    <text evidence="2">The sequence shown here is derived from an EMBL/GenBank/DDBJ whole genome shotgun (WGS) entry which is preliminary data.</text>
</comment>
<organism evidence="2 3">
    <name type="scientific">Puccinia coronata f. sp. avenae</name>
    <dbReference type="NCBI Taxonomy" id="200324"/>
    <lineage>
        <taxon>Eukaryota</taxon>
        <taxon>Fungi</taxon>
        <taxon>Dikarya</taxon>
        <taxon>Basidiomycota</taxon>
        <taxon>Pucciniomycotina</taxon>
        <taxon>Pucciniomycetes</taxon>
        <taxon>Pucciniales</taxon>
        <taxon>Pucciniaceae</taxon>
        <taxon>Puccinia</taxon>
    </lineage>
</organism>
<dbReference type="EMBL" id="PGCI01000198">
    <property type="protein sequence ID" value="PLW34399.1"/>
    <property type="molecule type" value="Genomic_DNA"/>
</dbReference>
<gene>
    <name evidence="2" type="ORF">PCASD_14292</name>
    <name evidence="1" type="ORF">PCASD_24750</name>
</gene>
<accession>A0A2N5U9H8</accession>
<reference evidence="2 3" key="1">
    <citation type="submission" date="2017-11" db="EMBL/GenBank/DDBJ databases">
        <title>De novo assembly and phasing of dikaryotic genomes from two isolates of Puccinia coronata f. sp. avenae, the causal agent of oat crown rust.</title>
        <authorList>
            <person name="Miller M.E."/>
            <person name="Zhang Y."/>
            <person name="Omidvar V."/>
            <person name="Sperschneider J."/>
            <person name="Schwessinger B."/>
            <person name="Raley C."/>
            <person name="Palmer J.M."/>
            <person name="Garnica D."/>
            <person name="Upadhyaya N."/>
            <person name="Rathjen J."/>
            <person name="Taylor J.M."/>
            <person name="Park R.F."/>
            <person name="Dodds P.N."/>
            <person name="Hirsch C.D."/>
            <person name="Kianian S.F."/>
            <person name="Figueroa M."/>
        </authorList>
    </citation>
    <scope>NUCLEOTIDE SEQUENCE [LARGE SCALE GENOMIC DNA]</scope>
    <source>
        <strain evidence="2">12SD80</strain>
    </source>
</reference>
<evidence type="ECO:0000313" key="1">
    <source>
        <dbReference type="EMBL" id="PLW26254.1"/>
    </source>
</evidence>
<dbReference type="Proteomes" id="UP000235392">
    <property type="component" value="Unassembled WGS sequence"/>
</dbReference>
<name>A0A2N5U9H8_9BASI</name>
<sequence>MASVRGSSDGFLGKMLATQPDLSALLSSVPQPLSLCPSTFYFPCKLVGLKRSLSGPDLINKLGPDHQLSPGYDRTIIVGAPSPVSPRYHELLGNDVPALNPLASIGDESYANGWTDAPKRGKGDHPEFSCYQTNPLAPCGLNGQLIAFGERQQSKRVRLEQSITTGNHGQDSWSNPSNAHFNAFPKYFTPVEDEQAISVSQVHQSRKMHIEPFIPTGNHVQDYWSNPSIFHSKSVQWSHAHIPSGQKPYVKPEEILNYPKDHLGTPDISSAATFPNTLEPPWPAESYFDLQDPEWWEKLLTPLQDLIAHDGGHEKINSEKLKEAFSNPFSNLRHPEKDDGTADSFFNSDSQSLMTAAHVPHTDLNPPYGFAKSLKADYSGSSDFHWPKSSSYPEETRGLEVNWHRGL</sequence>
<evidence type="ECO:0000313" key="3">
    <source>
        <dbReference type="Proteomes" id="UP000235392"/>
    </source>
</evidence>
<dbReference type="AlphaFoldDB" id="A0A2N5U9H8"/>
<proteinExistence type="predicted"/>
<evidence type="ECO:0000313" key="2">
    <source>
        <dbReference type="EMBL" id="PLW34399.1"/>
    </source>
</evidence>
<protein>
    <submittedName>
        <fullName evidence="2">Uncharacterized protein</fullName>
    </submittedName>
</protein>
<dbReference type="EMBL" id="PGCI01000475">
    <property type="protein sequence ID" value="PLW26254.1"/>
    <property type="molecule type" value="Genomic_DNA"/>
</dbReference>